<gene>
    <name evidence="3" type="ORF">ZT3D7_G7139</name>
</gene>
<proteinExistence type="predicted"/>
<feature type="region of interest" description="Disordered" evidence="1">
    <location>
        <begin position="232"/>
        <end position="260"/>
    </location>
</feature>
<evidence type="ECO:0000313" key="3">
    <source>
        <dbReference type="EMBL" id="SMQ51986.1"/>
    </source>
</evidence>
<dbReference type="AlphaFoldDB" id="A0A1X7RX09"/>
<name>A0A1X7RX09_ZYMT9</name>
<keyword evidence="4" id="KW-1185">Reference proteome</keyword>
<protein>
    <submittedName>
        <fullName evidence="3">Uncharacterized protein</fullName>
    </submittedName>
</protein>
<organism evidence="3 4">
    <name type="scientific">Zymoseptoria tritici (strain ST99CH_3D7)</name>
    <dbReference type="NCBI Taxonomy" id="1276538"/>
    <lineage>
        <taxon>Eukaryota</taxon>
        <taxon>Fungi</taxon>
        <taxon>Dikarya</taxon>
        <taxon>Ascomycota</taxon>
        <taxon>Pezizomycotina</taxon>
        <taxon>Dothideomycetes</taxon>
        <taxon>Dothideomycetidae</taxon>
        <taxon>Mycosphaerellales</taxon>
        <taxon>Mycosphaerellaceae</taxon>
        <taxon>Zymoseptoria</taxon>
    </lineage>
</organism>
<evidence type="ECO:0000256" key="1">
    <source>
        <dbReference type="SAM" id="MobiDB-lite"/>
    </source>
</evidence>
<feature type="transmembrane region" description="Helical" evidence="2">
    <location>
        <begin position="54"/>
        <end position="76"/>
    </location>
</feature>
<keyword evidence="2" id="KW-0472">Membrane</keyword>
<feature type="region of interest" description="Disordered" evidence="1">
    <location>
        <begin position="99"/>
        <end position="127"/>
    </location>
</feature>
<feature type="compositionally biased region" description="Basic and acidic residues" evidence="1">
    <location>
        <begin position="114"/>
        <end position="127"/>
    </location>
</feature>
<dbReference type="Proteomes" id="UP000215127">
    <property type="component" value="Chromosome 6"/>
</dbReference>
<sequence>MPAIPSTSALLSSLSAPPPPPPSQPNLLPRQQQNAVIAIPAQYAGLNSGPAPGAVAGIVLGSVAAFLFIIWLLWIASTGGGFLRSSRLTEEEVVVRHRSRSPGTVHRSHRSTRARTEMTSRSPRRERGDRVIRTERIVRDAGPAAPMGREPSRIRESVFVDEVRAPRRVEGDDIVEVIEEHSSVGGAGPPPPSRKSRKEEEEETFTGLHCTALRGKRWMLRWIVEIHEEATLSSTNDVPNAQPLSPPRLKARSVEEDAHSTRYSTLYPRTDFLRMSPHVR</sequence>
<dbReference type="EMBL" id="LT853697">
    <property type="protein sequence ID" value="SMQ51986.1"/>
    <property type="molecule type" value="Genomic_DNA"/>
</dbReference>
<keyword evidence="2" id="KW-0812">Transmembrane</keyword>
<feature type="compositionally biased region" description="Basic residues" evidence="1">
    <location>
        <begin position="99"/>
        <end position="113"/>
    </location>
</feature>
<feature type="region of interest" description="Disordered" evidence="1">
    <location>
        <begin position="1"/>
        <end position="28"/>
    </location>
</feature>
<accession>A0A1X7RX09</accession>
<feature type="region of interest" description="Disordered" evidence="1">
    <location>
        <begin position="179"/>
        <end position="205"/>
    </location>
</feature>
<evidence type="ECO:0000256" key="2">
    <source>
        <dbReference type="SAM" id="Phobius"/>
    </source>
</evidence>
<evidence type="ECO:0000313" key="4">
    <source>
        <dbReference type="Proteomes" id="UP000215127"/>
    </source>
</evidence>
<keyword evidence="2" id="KW-1133">Transmembrane helix</keyword>
<feature type="compositionally biased region" description="Low complexity" evidence="1">
    <location>
        <begin position="1"/>
        <end position="15"/>
    </location>
</feature>
<reference evidence="3 4" key="1">
    <citation type="submission" date="2016-06" db="EMBL/GenBank/DDBJ databases">
        <authorList>
            <person name="Kjaerup R.B."/>
            <person name="Dalgaard T.S."/>
            <person name="Juul-Madsen H.R."/>
        </authorList>
    </citation>
    <scope>NUCLEOTIDE SEQUENCE [LARGE SCALE GENOMIC DNA]</scope>
</reference>
<feature type="compositionally biased region" description="Polar residues" evidence="1">
    <location>
        <begin position="232"/>
        <end position="243"/>
    </location>
</feature>